<keyword evidence="3" id="KW-0175">Coiled coil</keyword>
<feature type="domain" description="Helicase C-terminal" evidence="5">
    <location>
        <begin position="961"/>
        <end position="1125"/>
    </location>
</feature>
<dbReference type="PANTHER" id="PTHR47957:SF3">
    <property type="entry name" value="ATP-DEPENDENT HELICASE HRQ1"/>
    <property type="match status" value="1"/>
</dbReference>
<dbReference type="OrthoDB" id="9815222at2"/>
<keyword evidence="6" id="KW-0378">Hydrolase</keyword>
<dbReference type="GO" id="GO:0006289">
    <property type="term" value="P:nucleotide-excision repair"/>
    <property type="evidence" value="ECO:0007669"/>
    <property type="project" value="TreeGrafter"/>
</dbReference>
<evidence type="ECO:0000259" key="5">
    <source>
        <dbReference type="PROSITE" id="PS51194"/>
    </source>
</evidence>
<name>A0A1T4VSZ0_9BACT</name>
<dbReference type="InterPro" id="IPR027417">
    <property type="entry name" value="P-loop_NTPase"/>
</dbReference>
<proteinExistence type="predicted"/>
<dbReference type="Pfam" id="PF00270">
    <property type="entry name" value="DEAD"/>
    <property type="match status" value="1"/>
</dbReference>
<dbReference type="RefSeq" id="WP_078684229.1">
    <property type="nucleotide sequence ID" value="NZ_FUYA01000002.1"/>
</dbReference>
<evidence type="ECO:0000256" key="2">
    <source>
        <dbReference type="ARBA" id="ARBA00022840"/>
    </source>
</evidence>
<dbReference type="GO" id="GO:0036297">
    <property type="term" value="P:interstrand cross-link repair"/>
    <property type="evidence" value="ECO:0007669"/>
    <property type="project" value="TreeGrafter"/>
</dbReference>
<accession>A0A1T4VSZ0</accession>
<evidence type="ECO:0000313" key="7">
    <source>
        <dbReference type="Proteomes" id="UP000189733"/>
    </source>
</evidence>
<dbReference type="PROSITE" id="PS51194">
    <property type="entry name" value="HELICASE_CTER"/>
    <property type="match status" value="1"/>
</dbReference>
<protein>
    <submittedName>
        <fullName evidence="6">DEAD/DEAH box helicase domain-containing protein</fullName>
    </submittedName>
</protein>
<dbReference type="EMBL" id="FUYA01000002">
    <property type="protein sequence ID" value="SKA67968.1"/>
    <property type="molecule type" value="Genomic_DNA"/>
</dbReference>
<dbReference type="InterPro" id="IPR014001">
    <property type="entry name" value="Helicase_ATP-bd"/>
</dbReference>
<dbReference type="PROSITE" id="PS51192">
    <property type="entry name" value="HELICASE_ATP_BIND_1"/>
    <property type="match status" value="1"/>
</dbReference>
<dbReference type="GO" id="GO:0003676">
    <property type="term" value="F:nucleic acid binding"/>
    <property type="evidence" value="ECO:0007669"/>
    <property type="project" value="InterPro"/>
</dbReference>
<feature type="domain" description="Helicase ATP-binding" evidence="4">
    <location>
        <begin position="83"/>
        <end position="285"/>
    </location>
</feature>
<reference evidence="6 7" key="1">
    <citation type="submission" date="2017-02" db="EMBL/GenBank/DDBJ databases">
        <authorList>
            <person name="Peterson S.W."/>
        </authorList>
    </citation>
    <scope>NUCLEOTIDE SEQUENCE [LARGE SCALE GENOMIC DNA]</scope>
    <source>
        <strain evidence="6 7">DSM 18034</strain>
    </source>
</reference>
<feature type="coiled-coil region" evidence="3">
    <location>
        <begin position="1231"/>
        <end position="1282"/>
    </location>
</feature>
<evidence type="ECO:0000259" key="4">
    <source>
        <dbReference type="PROSITE" id="PS51192"/>
    </source>
</evidence>
<evidence type="ECO:0000313" key="6">
    <source>
        <dbReference type="EMBL" id="SKA67968.1"/>
    </source>
</evidence>
<dbReference type="PANTHER" id="PTHR47957">
    <property type="entry name" value="ATP-DEPENDENT HELICASE HRQ1"/>
    <property type="match status" value="1"/>
</dbReference>
<dbReference type="SUPFAM" id="SSF52540">
    <property type="entry name" value="P-loop containing nucleoside triphosphate hydrolases"/>
    <property type="match status" value="2"/>
</dbReference>
<evidence type="ECO:0000256" key="3">
    <source>
        <dbReference type="SAM" id="Coils"/>
    </source>
</evidence>
<organism evidence="6 7">
    <name type="scientific">Desulfobaculum bizertense DSM 18034</name>
    <dbReference type="NCBI Taxonomy" id="1121442"/>
    <lineage>
        <taxon>Bacteria</taxon>
        <taxon>Pseudomonadati</taxon>
        <taxon>Thermodesulfobacteriota</taxon>
        <taxon>Desulfovibrionia</taxon>
        <taxon>Desulfovibrionales</taxon>
        <taxon>Desulfovibrionaceae</taxon>
        <taxon>Desulfobaculum</taxon>
    </lineage>
</organism>
<sequence length="2121" mass="238772">MLPAVVAHEIRHGLDDFLKTSFQLSSPYFAGLLDEFIENGTPFRGPYVSLGLPFLEGEHGRDVFPELKLRFPPYKHQEKAFARLSGEEPESTLIATGTGSGKTECFLYPILEHCRKNAGHPGVKAILIYPMNALATDQAGRIARMISGTPALVGQVRAGLYVGQQEENPAKTMGEDHVITDKATLRQNPPDILLTNYKMLDYLLVRHQDRPLWEHNGPETLRYLVVDELHTFDGAQGTDLACLIRRLKARLATPEHGLCCIGTSATLGTGSAEPLLSYAQDIFGEAFERSAVIEEERVSAAEFLGGGLIEYAMHPALEKKDELNPEHFHSPLEYIAAQVELWFGLEPSGDEIQSDAFRVELGSLLKKHLFFQNLVRGLGGEIRDVEELRELVLSFAHTLRKAPGDYVEDILLSLLSLVSHARREVTPLGEKSETLVMPLMNVRVQMWLREMANMVVSVKRRDEMLKSQPTLRFAADLPEQSEMRYLPLVYCRECGAAGWIALTDLQNKQYHTGLKPLYKAFFRPGKLGKEYRMFFPDFAESKEDAEATHKALPHVDGSILYMCGDCRALGLSTSEGCCSSCHSSNVIRVFVPHESSKECPICRAKNSMLLMGSRAATLTSALISMLYGSHYNDDKKLITFSDNVQDAAHRAGFFGARTYGVTLRTAIQQCLQSLGSTPNLAEFPQLFTEYWEKRLGRNVQRFVANFIHPSMEWRYDYDRLMKQGHLAKGSELLNFVEKRLSWEIWSEFTMSSRIGRTLEKTQASVPMLRPEAVDGVLPALTLRLQNEVERLRDVHSEDVRRFLLGLASHMRHNGSVFRDTRGFDSYIESRGDEKRISGFIYPWMPYLSTRNKLPKLLTSYAGARNFEQVVSLGKSSWCIDWALKAFPDLLGLGNSLIGTLYDVCFEELEKAGIVIRRELPVAGSKPRVWMLNPQEILLTTRPVRIKCSHCGSELTVPAGVQESWNGAPCQRYGCKGQYAVSKTCSEDYFGRLYCEGDLQRLYTAEHTGLLTRDERESIETAFRAGNDVQPDAPNLLSCTPTLEMGIDIGNLSSTIQCSVPPSQASYLQRVGRAGRKDGNALNLTIAGAKAHDLYFFEQPQLMMCGDVQTPGVFLNASAVLERQLTAFCLDRWVLTGITEKDIPAKLVSALTAYEKRNELAFPYNFLRYVENNATELYADFVALFEGQLTSDSEDYLKHFILGTLEDIDEGSVQSSLGFRILEGLGRVYKERNSLRDRASRTSQMLKRIEKNPAKGEKTDVRMDELKQEITALRKLASQIGQKNVFNFLTDEGLIPNYAFPEQGVTLHSIVYRKKEQANKDGDSQKEFDVSSFEYERAAQSAITEFALGNKFYAGKRQVVIDQVDIGTSKLEAWRLCPECSYTERVTSEKTGPCPRCGCELFADSGQRRDMLKMSQVFATTAERKSRVVDDSESRTPNFYVRQLLVDYDPADVSAAWKIDSSETAFGYAFLSRANFREINFGEYADEEDGLFVAGDDKPKQGFRICEQCGRLLEKKEKRELHAWGCPARDSKNKEKVLDCVYLYRDFQSEAIKVLLPFTGAEHSSVDMESFIAAFNLGLKLHFGGQISHLKSTLHTEPDEQEGKLRKHYLVIYDSVPGGTGYLKEIVQDKLIIEILEKALRHMQQCPCSEKPERDGCYRCLLAYGNSSQMRSISKTSAMRVLSGILKHQDALVETSELRSVSLGALFESQLELRFIEALRRQNSPERKVVLQRQVIHGREGFFLEFGETCWNIEQQVELGDTEGVSVPCRADFVLSLARSDGRAKPLVVFTDGFRWHKERLGVDMQQRMALLRSGAYHVWSLSYDDVEHVFGGKVRNAPDYVHLSGGLGWKTDMWSSYEPKLSNDDLLDEKSSFKMLCEILEHPDDARWKVLAEKYIQCSMTTPKVDSLAADVCQFFPTNLMDCAVLGGAKFAGHFSADGIEVVSSWRRGESTENAINDFSVALYLDDKPELRESQPFHSAWQGYLRAANVFQFCTRSAMVVQSGLMDGLFDDFAELTPEPRSGDLSEELGWKEVFELIDDAYEPLARDVQSQGCRAPEVGIELVDNECVIGEIELAWPDQKVGVLSQEYAGVLSRGETLGWKLVVADDRDKCLKFIEREVG</sequence>
<dbReference type="InterPro" id="IPR018973">
    <property type="entry name" value="MZB"/>
</dbReference>
<keyword evidence="6" id="KW-0347">Helicase</keyword>
<keyword evidence="1" id="KW-0547">Nucleotide-binding</keyword>
<dbReference type="Pfam" id="PF00271">
    <property type="entry name" value="Helicase_C"/>
    <property type="match status" value="1"/>
</dbReference>
<dbReference type="Pfam" id="PF09369">
    <property type="entry name" value="MZB"/>
    <property type="match status" value="1"/>
</dbReference>
<keyword evidence="7" id="KW-1185">Reference proteome</keyword>
<dbReference type="SMART" id="SM00487">
    <property type="entry name" value="DEXDc"/>
    <property type="match status" value="1"/>
</dbReference>
<evidence type="ECO:0000256" key="1">
    <source>
        <dbReference type="ARBA" id="ARBA00022741"/>
    </source>
</evidence>
<dbReference type="InterPro" id="IPR011545">
    <property type="entry name" value="DEAD/DEAH_box_helicase_dom"/>
</dbReference>
<dbReference type="GO" id="GO:0005524">
    <property type="term" value="F:ATP binding"/>
    <property type="evidence" value="ECO:0007669"/>
    <property type="project" value="UniProtKB-KW"/>
</dbReference>
<keyword evidence="2" id="KW-0067">ATP-binding</keyword>
<dbReference type="Proteomes" id="UP000189733">
    <property type="component" value="Unassembled WGS sequence"/>
</dbReference>
<dbReference type="InterPro" id="IPR001650">
    <property type="entry name" value="Helicase_C-like"/>
</dbReference>
<dbReference type="Gene3D" id="3.40.50.300">
    <property type="entry name" value="P-loop containing nucleotide triphosphate hydrolases"/>
    <property type="match status" value="2"/>
</dbReference>
<dbReference type="STRING" id="1121442.SAMN02745702_00927"/>
<gene>
    <name evidence="6" type="ORF">SAMN02745702_00927</name>
</gene>
<dbReference type="SMART" id="SM00490">
    <property type="entry name" value="HELICc"/>
    <property type="match status" value="1"/>
</dbReference>
<dbReference type="GO" id="GO:0043138">
    <property type="term" value="F:3'-5' DNA helicase activity"/>
    <property type="evidence" value="ECO:0007669"/>
    <property type="project" value="TreeGrafter"/>
</dbReference>